<proteinExistence type="predicted"/>
<organism evidence="1 2">
    <name type="scientific">Nephila pilipes</name>
    <name type="common">Giant wood spider</name>
    <name type="synonym">Nephila maculata</name>
    <dbReference type="NCBI Taxonomy" id="299642"/>
    <lineage>
        <taxon>Eukaryota</taxon>
        <taxon>Metazoa</taxon>
        <taxon>Ecdysozoa</taxon>
        <taxon>Arthropoda</taxon>
        <taxon>Chelicerata</taxon>
        <taxon>Arachnida</taxon>
        <taxon>Araneae</taxon>
        <taxon>Araneomorphae</taxon>
        <taxon>Entelegynae</taxon>
        <taxon>Araneoidea</taxon>
        <taxon>Nephilidae</taxon>
        <taxon>Nephila</taxon>
    </lineage>
</organism>
<dbReference type="EMBL" id="BMAW01096635">
    <property type="protein sequence ID" value="GFS75598.1"/>
    <property type="molecule type" value="Genomic_DNA"/>
</dbReference>
<comment type="caution">
    <text evidence="1">The sequence shown here is derived from an EMBL/GenBank/DDBJ whole genome shotgun (WGS) entry which is preliminary data.</text>
</comment>
<evidence type="ECO:0000313" key="1">
    <source>
        <dbReference type="EMBL" id="GFS75598.1"/>
    </source>
</evidence>
<sequence length="120" mass="14330">MVLLVNKFLRCNFFRDVYFKLIFVPIMFPETYGRDYFHLDGAVNTDTVFGQQKLRMNFCIFHYTLCKYRYGAKFRVTFISEPYFFQERIAVGPVTKNVISQQYIVTVVIHDSDCNTVYTR</sequence>
<dbReference type="Proteomes" id="UP000887013">
    <property type="component" value="Unassembled WGS sequence"/>
</dbReference>
<accession>A0A8X6MSJ7</accession>
<reference evidence="1" key="1">
    <citation type="submission" date="2020-08" db="EMBL/GenBank/DDBJ databases">
        <title>Multicomponent nature underlies the extraordinary mechanical properties of spider dragline silk.</title>
        <authorList>
            <person name="Kono N."/>
            <person name="Nakamura H."/>
            <person name="Mori M."/>
            <person name="Yoshida Y."/>
            <person name="Ohtoshi R."/>
            <person name="Malay A.D."/>
            <person name="Moran D.A.P."/>
            <person name="Tomita M."/>
            <person name="Numata K."/>
            <person name="Arakawa K."/>
        </authorList>
    </citation>
    <scope>NUCLEOTIDE SEQUENCE</scope>
</reference>
<name>A0A8X6MSJ7_NEPPI</name>
<gene>
    <name evidence="1" type="ORF">NPIL_684631</name>
</gene>
<protein>
    <submittedName>
        <fullName evidence="1">Uncharacterized protein</fullName>
    </submittedName>
</protein>
<evidence type="ECO:0000313" key="2">
    <source>
        <dbReference type="Proteomes" id="UP000887013"/>
    </source>
</evidence>
<keyword evidence="2" id="KW-1185">Reference proteome</keyword>
<dbReference type="AlphaFoldDB" id="A0A8X6MSJ7"/>